<evidence type="ECO:0000256" key="5">
    <source>
        <dbReference type="ARBA" id="ARBA00023242"/>
    </source>
</evidence>
<keyword evidence="10" id="KW-1185">Reference proteome</keyword>
<dbReference type="InterPro" id="IPR012677">
    <property type="entry name" value="Nucleotide-bd_a/b_plait_sf"/>
</dbReference>
<evidence type="ECO:0000259" key="8">
    <source>
        <dbReference type="PROSITE" id="PS50102"/>
    </source>
</evidence>
<dbReference type="PANTHER" id="PTHR48030">
    <property type="entry name" value="SPLICING FACTOR 3B SUBUNIT 4"/>
    <property type="match status" value="1"/>
</dbReference>
<dbReference type="InterPro" id="IPR034158">
    <property type="entry name" value="SF3B4_RRM1"/>
</dbReference>
<accession>A0A1R0GZ76</accession>
<dbReference type="GO" id="GO:0005730">
    <property type="term" value="C:nucleolus"/>
    <property type="evidence" value="ECO:0007669"/>
    <property type="project" value="TreeGrafter"/>
</dbReference>
<keyword evidence="4 6" id="KW-0694">RNA-binding</keyword>
<dbReference type="SMART" id="SM00360">
    <property type="entry name" value="RRM"/>
    <property type="match status" value="2"/>
</dbReference>
<feature type="compositionally biased region" description="Low complexity" evidence="7">
    <location>
        <begin position="239"/>
        <end position="253"/>
    </location>
</feature>
<dbReference type="InterPro" id="IPR052084">
    <property type="entry name" value="SF3B4_spliceosome_assoc"/>
</dbReference>
<evidence type="ECO:0000256" key="4">
    <source>
        <dbReference type="ARBA" id="ARBA00022884"/>
    </source>
</evidence>
<dbReference type="SUPFAM" id="SSF54928">
    <property type="entry name" value="RNA-binding domain, RBD"/>
    <property type="match status" value="1"/>
</dbReference>
<name>A0A1R0GZ76_9FUNG</name>
<dbReference type="EMBL" id="LSSL01001759">
    <property type="protein sequence ID" value="OLY82214.1"/>
    <property type="molecule type" value="Genomic_DNA"/>
</dbReference>
<dbReference type="Gene3D" id="3.30.70.330">
    <property type="match status" value="2"/>
</dbReference>
<evidence type="ECO:0000256" key="7">
    <source>
        <dbReference type="SAM" id="MobiDB-lite"/>
    </source>
</evidence>
<comment type="caution">
    <text evidence="9">The sequence shown here is derived from an EMBL/GenBank/DDBJ whole genome shotgun (WGS) entry which is preliminary data.</text>
</comment>
<evidence type="ECO:0000313" key="10">
    <source>
        <dbReference type="Proteomes" id="UP000187455"/>
    </source>
</evidence>
<dbReference type="PROSITE" id="PS50102">
    <property type="entry name" value="RRM"/>
    <property type="match status" value="2"/>
</dbReference>
<dbReference type="FunFam" id="3.30.70.330:FF:000505">
    <property type="entry name" value="Splicing factor 3B subunit 4"/>
    <property type="match status" value="1"/>
</dbReference>
<evidence type="ECO:0000256" key="1">
    <source>
        <dbReference type="ARBA" id="ARBA00004123"/>
    </source>
</evidence>
<gene>
    <name evidence="9" type="ORF">AYI68_g3664</name>
</gene>
<dbReference type="GO" id="GO:0003723">
    <property type="term" value="F:RNA binding"/>
    <property type="evidence" value="ECO:0007669"/>
    <property type="project" value="UniProtKB-UniRule"/>
</dbReference>
<dbReference type="STRING" id="133383.A0A1R0GZ76"/>
<comment type="similarity">
    <text evidence="2">Belongs to the SF3B4 family.</text>
</comment>
<feature type="region of interest" description="Disordered" evidence="7">
    <location>
        <begin position="231"/>
        <end position="253"/>
    </location>
</feature>
<dbReference type="Pfam" id="PF00076">
    <property type="entry name" value="RRM_1"/>
    <property type="match status" value="1"/>
</dbReference>
<protein>
    <submittedName>
        <fullName evidence="9">Splicing factor 3B subunit 4</fullName>
    </submittedName>
</protein>
<dbReference type="InterPro" id="IPR035979">
    <property type="entry name" value="RBD_domain_sf"/>
</dbReference>
<dbReference type="InterPro" id="IPR000504">
    <property type="entry name" value="RRM_dom"/>
</dbReference>
<proteinExistence type="inferred from homology"/>
<comment type="subcellular location">
    <subcellularLocation>
        <location evidence="1">Nucleus</location>
    </subcellularLocation>
</comment>
<dbReference type="OrthoDB" id="10259687at2759"/>
<dbReference type="AlphaFoldDB" id="A0A1R0GZ76"/>
<sequence>MSIQTERNQEATVYIGNLDERVTAQLIWELMVQAGPVVNVHLPKDRVTQMTQGYGFCEFQSEEDASYAVNIMNMTKFNLDPDLDEKALFDTFMCFGPIVLTPKIVRDTETGNSKGYAFICFDSFEASDSAISAMDGQYLGSKKISVDYAIKKDGKGEKHGSAAERLLAAQAKKNHVPSNESQFPIPSSQGYSQYPPAIPQGYPQMQYTNPPPQNNMQYPINMNMSMNQIPAPNQIGMAPPYQQPYQRQQQYPY</sequence>
<organism evidence="9 10">
    <name type="scientific">Smittium mucronatum</name>
    <dbReference type="NCBI Taxonomy" id="133383"/>
    <lineage>
        <taxon>Eukaryota</taxon>
        <taxon>Fungi</taxon>
        <taxon>Fungi incertae sedis</taxon>
        <taxon>Zoopagomycota</taxon>
        <taxon>Kickxellomycotina</taxon>
        <taxon>Harpellomycetes</taxon>
        <taxon>Harpellales</taxon>
        <taxon>Legeriomycetaceae</taxon>
        <taxon>Smittium</taxon>
    </lineage>
</organism>
<evidence type="ECO:0000313" key="9">
    <source>
        <dbReference type="EMBL" id="OLY82214.1"/>
    </source>
</evidence>
<keyword evidence="5" id="KW-0539">Nucleus</keyword>
<evidence type="ECO:0000256" key="3">
    <source>
        <dbReference type="ARBA" id="ARBA00022737"/>
    </source>
</evidence>
<dbReference type="PANTHER" id="PTHR48030:SF3">
    <property type="entry name" value="SPLICING FACTOR 3B SUBUNIT 4"/>
    <property type="match status" value="1"/>
</dbReference>
<keyword evidence="3" id="KW-0677">Repeat</keyword>
<reference evidence="9 10" key="1">
    <citation type="journal article" date="2016" name="Mol. Biol. Evol.">
        <title>Genome-Wide Survey of Gut Fungi (Harpellales) Reveals the First Horizontally Transferred Ubiquitin Gene from a Mosquito Host.</title>
        <authorList>
            <person name="Wang Y."/>
            <person name="White M.M."/>
            <person name="Kvist S."/>
            <person name="Moncalvo J.M."/>
        </authorList>
    </citation>
    <scope>NUCLEOTIDE SEQUENCE [LARGE SCALE GENOMIC DNA]</scope>
    <source>
        <strain evidence="9 10">ALG-7-W6</strain>
    </source>
</reference>
<evidence type="ECO:0000256" key="2">
    <source>
        <dbReference type="ARBA" id="ARBA00008363"/>
    </source>
</evidence>
<dbReference type="Proteomes" id="UP000187455">
    <property type="component" value="Unassembled WGS sequence"/>
</dbReference>
<evidence type="ECO:0000256" key="6">
    <source>
        <dbReference type="PROSITE-ProRule" id="PRU00176"/>
    </source>
</evidence>
<dbReference type="GO" id="GO:0071011">
    <property type="term" value="C:precatalytic spliceosome"/>
    <property type="evidence" value="ECO:0007669"/>
    <property type="project" value="TreeGrafter"/>
</dbReference>
<feature type="domain" description="RRM" evidence="8">
    <location>
        <begin position="11"/>
        <end position="73"/>
    </location>
</feature>
<dbReference type="GO" id="GO:0048026">
    <property type="term" value="P:positive regulation of mRNA splicing, via spliceosome"/>
    <property type="evidence" value="ECO:0007669"/>
    <property type="project" value="TreeGrafter"/>
</dbReference>
<feature type="domain" description="RRM" evidence="8">
    <location>
        <begin position="67"/>
        <end position="151"/>
    </location>
</feature>
<dbReference type="CDD" id="cd12334">
    <property type="entry name" value="RRM1_SF3B4"/>
    <property type="match status" value="1"/>
</dbReference>